<keyword evidence="2" id="KW-1185">Reference proteome</keyword>
<comment type="caution">
    <text evidence="1">The sequence shown here is derived from an EMBL/GenBank/DDBJ whole genome shotgun (WGS) entry which is preliminary data.</text>
</comment>
<evidence type="ECO:0000313" key="1">
    <source>
        <dbReference type="EMBL" id="GLG05535.1"/>
    </source>
</evidence>
<reference evidence="1 2" key="1">
    <citation type="journal article" date="2023" name="Int. J. Syst. Evol. Microbiol.">
        <title>Sellimonas catena sp. nov., isolated from human faeces.</title>
        <authorList>
            <person name="Hisatomi A."/>
            <person name="Ohkuma M."/>
            <person name="Sakamoto M."/>
        </authorList>
    </citation>
    <scope>NUCLEOTIDE SEQUENCE [LARGE SCALE GENOMIC DNA]</scope>
    <source>
        <strain evidence="1 2">12EGH17</strain>
    </source>
</reference>
<dbReference type="Proteomes" id="UP001145145">
    <property type="component" value="Unassembled WGS sequence"/>
</dbReference>
<sequence length="63" mass="7246">MDGVAGRAWTGMMDEVPLHKDSKLFRPYSGIKSTGIRSFFDSVFVKKEEGLYNENIIYEWGKL</sequence>
<name>A0A9W6CAA5_9FIRM</name>
<proteinExistence type="predicted"/>
<dbReference type="EMBL" id="BSBO01000031">
    <property type="protein sequence ID" value="GLG05535.1"/>
    <property type="molecule type" value="Genomic_DNA"/>
</dbReference>
<organism evidence="1 2">
    <name type="scientific">Sellimonas catena</name>
    <dbReference type="NCBI Taxonomy" id="2994035"/>
    <lineage>
        <taxon>Bacteria</taxon>
        <taxon>Bacillati</taxon>
        <taxon>Bacillota</taxon>
        <taxon>Clostridia</taxon>
        <taxon>Lachnospirales</taxon>
        <taxon>Lachnospiraceae</taxon>
        <taxon>Sellimonas</taxon>
    </lineage>
</organism>
<evidence type="ECO:0000313" key="2">
    <source>
        <dbReference type="Proteomes" id="UP001145145"/>
    </source>
</evidence>
<dbReference type="AlphaFoldDB" id="A0A9W6CAA5"/>
<gene>
    <name evidence="1" type="ORF">Selli1_27090</name>
</gene>
<accession>A0A9W6CAA5</accession>
<protein>
    <submittedName>
        <fullName evidence="1">Uncharacterized protein</fullName>
    </submittedName>
</protein>